<feature type="compositionally biased region" description="Basic and acidic residues" evidence="1">
    <location>
        <begin position="1"/>
        <end position="22"/>
    </location>
</feature>
<accession>A0ABV0BJI3</accession>
<evidence type="ECO:0000259" key="2">
    <source>
        <dbReference type="Pfam" id="PF18557"/>
    </source>
</evidence>
<dbReference type="Pfam" id="PF18557">
    <property type="entry name" value="NepR"/>
    <property type="match status" value="1"/>
</dbReference>
<evidence type="ECO:0000313" key="3">
    <source>
        <dbReference type="EMBL" id="MEN3931064.1"/>
    </source>
</evidence>
<evidence type="ECO:0000313" key="4">
    <source>
        <dbReference type="Proteomes" id="UP001418637"/>
    </source>
</evidence>
<keyword evidence="4" id="KW-1185">Reference proteome</keyword>
<reference evidence="3 4" key="1">
    <citation type="submission" date="2024-04" db="EMBL/GenBank/DDBJ databases">
        <title>A novel species isolated from cricket.</title>
        <authorList>
            <person name="Wang H.-C."/>
        </authorList>
    </citation>
    <scope>NUCLEOTIDE SEQUENCE [LARGE SCALE GENOMIC DNA]</scope>
    <source>
        <strain evidence="3 4">WL0021</strain>
    </source>
</reference>
<evidence type="ECO:0000256" key="1">
    <source>
        <dbReference type="SAM" id="MobiDB-lite"/>
    </source>
</evidence>
<feature type="region of interest" description="Disordered" evidence="1">
    <location>
        <begin position="1"/>
        <end position="36"/>
    </location>
</feature>
<gene>
    <name evidence="3" type="ORF">WJT86_08345</name>
</gene>
<comment type="caution">
    <text evidence="3">The sequence shown here is derived from an EMBL/GenBank/DDBJ whole genome shotgun (WGS) entry which is preliminary data.</text>
</comment>
<name>A0ABV0BJI3_9HYPH</name>
<protein>
    <submittedName>
        <fullName evidence="3">NepR family anti-sigma factor</fullName>
    </submittedName>
</protein>
<feature type="domain" description="Anti-sigma factor NepR" evidence="2">
    <location>
        <begin position="33"/>
        <end position="63"/>
    </location>
</feature>
<dbReference type="Proteomes" id="UP001418637">
    <property type="component" value="Unassembled WGS sequence"/>
</dbReference>
<proteinExistence type="predicted"/>
<dbReference type="EMBL" id="JBBYXI010000003">
    <property type="protein sequence ID" value="MEN3931064.1"/>
    <property type="molecule type" value="Genomic_DNA"/>
</dbReference>
<organism evidence="3 4">
    <name type="scientific">Hohaiivirga grylli</name>
    <dbReference type="NCBI Taxonomy" id="3133970"/>
    <lineage>
        <taxon>Bacteria</taxon>
        <taxon>Pseudomonadati</taxon>
        <taxon>Pseudomonadota</taxon>
        <taxon>Alphaproteobacteria</taxon>
        <taxon>Hyphomicrobiales</taxon>
        <taxon>Methylobacteriaceae</taxon>
        <taxon>Hohaiivirga</taxon>
    </lineage>
</organism>
<sequence length="73" mass="8133">MHNSQKKSESPVLLDKKLRDPSLPEPTLDQTSQDRIGSELRAMYSDLASQPIPQRFLDLIGKLGTTEDDGHGE</sequence>
<dbReference type="InterPro" id="IPR041649">
    <property type="entry name" value="NepR"/>
</dbReference>
<dbReference type="RefSeq" id="WP_346337105.1">
    <property type="nucleotide sequence ID" value="NZ_JBBYXI010000003.1"/>
</dbReference>